<keyword evidence="3 5" id="KW-1133">Transmembrane helix</keyword>
<evidence type="ECO:0000313" key="8">
    <source>
        <dbReference type="Proteomes" id="UP000618931"/>
    </source>
</evidence>
<comment type="subcellular location">
    <subcellularLocation>
        <location evidence="1">Membrane</location>
        <topology evidence="1">Multi-pass membrane protein</topology>
    </subcellularLocation>
</comment>
<evidence type="ECO:0000256" key="2">
    <source>
        <dbReference type="ARBA" id="ARBA00022692"/>
    </source>
</evidence>
<dbReference type="Pfam" id="PF05154">
    <property type="entry name" value="TM2"/>
    <property type="match status" value="1"/>
</dbReference>
<evidence type="ECO:0000256" key="4">
    <source>
        <dbReference type="ARBA" id="ARBA00023136"/>
    </source>
</evidence>
<dbReference type="Proteomes" id="UP000618931">
    <property type="component" value="Unassembled WGS sequence"/>
</dbReference>
<protein>
    <submittedName>
        <fullName evidence="7">TM2 domain-containing protein</fullName>
    </submittedName>
</protein>
<comment type="caution">
    <text evidence="7">The sequence shown here is derived from an EMBL/GenBank/DDBJ whole genome shotgun (WGS) entry which is preliminary data.</text>
</comment>
<gene>
    <name evidence="7" type="ORF">I2H31_01970</name>
</gene>
<feature type="transmembrane region" description="Helical" evidence="5">
    <location>
        <begin position="127"/>
        <end position="147"/>
    </location>
</feature>
<reference evidence="7 8" key="1">
    <citation type="submission" date="2020-11" db="EMBL/GenBank/DDBJ databases">
        <authorList>
            <person name="Kim M.K."/>
        </authorList>
    </citation>
    <scope>NUCLEOTIDE SEQUENCE [LARGE SCALE GENOMIC DNA]</scope>
    <source>
        <strain evidence="7 8">BT662</strain>
    </source>
</reference>
<accession>A0ABS0HZS9</accession>
<organism evidence="7 8">
    <name type="scientific">Hymenobacter ruricola</name>
    <dbReference type="NCBI Taxonomy" id="2791023"/>
    <lineage>
        <taxon>Bacteria</taxon>
        <taxon>Pseudomonadati</taxon>
        <taxon>Bacteroidota</taxon>
        <taxon>Cytophagia</taxon>
        <taxon>Cytophagales</taxon>
        <taxon>Hymenobacteraceae</taxon>
        <taxon>Hymenobacter</taxon>
    </lineage>
</organism>
<dbReference type="InterPro" id="IPR007829">
    <property type="entry name" value="TM2"/>
</dbReference>
<name>A0ABS0HZS9_9BACT</name>
<evidence type="ECO:0000313" key="7">
    <source>
        <dbReference type="EMBL" id="MBF9219857.1"/>
    </source>
</evidence>
<dbReference type="EMBL" id="JADQDM010000001">
    <property type="protein sequence ID" value="MBF9219857.1"/>
    <property type="molecule type" value="Genomic_DNA"/>
</dbReference>
<evidence type="ECO:0000256" key="5">
    <source>
        <dbReference type="SAM" id="Phobius"/>
    </source>
</evidence>
<proteinExistence type="predicted"/>
<keyword evidence="4 5" id="KW-0472">Membrane</keyword>
<feature type="domain" description="TM2" evidence="6">
    <location>
        <begin position="72"/>
        <end position="118"/>
    </location>
</feature>
<evidence type="ECO:0000256" key="3">
    <source>
        <dbReference type="ARBA" id="ARBA00022989"/>
    </source>
</evidence>
<feature type="transmembrane region" description="Helical" evidence="5">
    <location>
        <begin position="101"/>
        <end position="120"/>
    </location>
</feature>
<sequence length="170" mass="18417">MPARLFKPRHRLAASRRLLLSPKQLKVMKTEQRIVGQALARVAKATPLARVVQRRAAGHKALAPGVAEPSPRRSKGIALVLALFLGTLGAHQFYLGYVGRGFVYLGVGALTLFFATLGILGIVFGGAYAGFFLVAILLSVLLEAWLLSDIVRIITGSLTPKDGEYSDRFF</sequence>
<evidence type="ECO:0000259" key="6">
    <source>
        <dbReference type="Pfam" id="PF05154"/>
    </source>
</evidence>
<feature type="transmembrane region" description="Helical" evidence="5">
    <location>
        <begin position="77"/>
        <end position="95"/>
    </location>
</feature>
<keyword evidence="8" id="KW-1185">Reference proteome</keyword>
<evidence type="ECO:0000256" key="1">
    <source>
        <dbReference type="ARBA" id="ARBA00004141"/>
    </source>
</evidence>
<keyword evidence="2 5" id="KW-0812">Transmembrane</keyword>